<dbReference type="AlphaFoldDB" id="A0A212T8R1"/>
<accession>A0A212T8R1</accession>
<evidence type="ECO:0000313" key="2">
    <source>
        <dbReference type="EMBL" id="SNC62184.1"/>
    </source>
</evidence>
<dbReference type="OrthoDB" id="9795206at2"/>
<reference evidence="2 3" key="1">
    <citation type="submission" date="2017-06" db="EMBL/GenBank/DDBJ databases">
        <authorList>
            <person name="Kim H.J."/>
            <person name="Triplett B.A."/>
        </authorList>
    </citation>
    <scope>NUCLEOTIDE SEQUENCE [LARGE SCALE GENOMIC DNA]</scope>
    <source>
        <strain evidence="2 3">MWH-VicM1</strain>
    </source>
</reference>
<dbReference type="GO" id="GO:0016747">
    <property type="term" value="F:acyltransferase activity, transferring groups other than amino-acyl groups"/>
    <property type="evidence" value="ECO:0007669"/>
    <property type="project" value="InterPro"/>
</dbReference>
<dbReference type="RefSeq" id="WP_088812513.1">
    <property type="nucleotide sequence ID" value="NZ_FYEX01000001.1"/>
</dbReference>
<dbReference type="InterPro" id="IPR016181">
    <property type="entry name" value="Acyl_CoA_acyltransferase"/>
</dbReference>
<protein>
    <submittedName>
        <fullName evidence="2">Protein N-acetyltransferase, RimJ/RimL family</fullName>
    </submittedName>
</protein>
<dbReference type="PANTHER" id="PTHR43415:SF3">
    <property type="entry name" value="GNAT-FAMILY ACETYLTRANSFERASE"/>
    <property type="match status" value="1"/>
</dbReference>
<evidence type="ECO:0000259" key="1">
    <source>
        <dbReference type="PROSITE" id="PS51186"/>
    </source>
</evidence>
<evidence type="ECO:0000313" key="3">
    <source>
        <dbReference type="Proteomes" id="UP000197215"/>
    </source>
</evidence>
<proteinExistence type="predicted"/>
<dbReference type="SUPFAM" id="SSF55729">
    <property type="entry name" value="Acyl-CoA N-acyltransferases (Nat)"/>
    <property type="match status" value="1"/>
</dbReference>
<keyword evidence="3" id="KW-1185">Reference proteome</keyword>
<dbReference type="InterPro" id="IPR000182">
    <property type="entry name" value="GNAT_dom"/>
</dbReference>
<dbReference type="Pfam" id="PF13302">
    <property type="entry name" value="Acetyltransf_3"/>
    <property type="match status" value="1"/>
</dbReference>
<organism evidence="2 3">
    <name type="scientific">Polynucleobacter victoriensis</name>
    <dbReference type="NCBI Taxonomy" id="2049319"/>
    <lineage>
        <taxon>Bacteria</taxon>
        <taxon>Pseudomonadati</taxon>
        <taxon>Pseudomonadota</taxon>
        <taxon>Betaproteobacteria</taxon>
        <taxon>Burkholderiales</taxon>
        <taxon>Burkholderiaceae</taxon>
        <taxon>Polynucleobacter</taxon>
    </lineage>
</organism>
<keyword evidence="2" id="KW-0808">Transferase</keyword>
<dbReference type="EMBL" id="FYEX01000001">
    <property type="protein sequence ID" value="SNC62184.1"/>
    <property type="molecule type" value="Genomic_DNA"/>
</dbReference>
<dbReference type="PROSITE" id="PS51186">
    <property type="entry name" value="GNAT"/>
    <property type="match status" value="1"/>
</dbReference>
<dbReference type="PANTHER" id="PTHR43415">
    <property type="entry name" value="SPERMIDINE N(1)-ACETYLTRANSFERASE"/>
    <property type="match status" value="1"/>
</dbReference>
<dbReference type="Gene3D" id="3.40.630.30">
    <property type="match status" value="1"/>
</dbReference>
<name>A0A212T8R1_9BURK</name>
<feature type="domain" description="N-acetyltransferase" evidence="1">
    <location>
        <begin position="8"/>
        <end position="170"/>
    </location>
</feature>
<gene>
    <name evidence="2" type="ORF">SAMN06295916_0626</name>
</gene>
<dbReference type="Proteomes" id="UP000197215">
    <property type="component" value="Unassembled WGS sequence"/>
</dbReference>
<sequence length="176" mass="20780">MKNRVSRLAIRIMEKRDIEDVRLLHNDNSVLSLLTDPLHVSEISQEKWFEAISVSRQSKRYVARLLDGDIFVGVFRLDQIDLVNKSVIVGADVIHTYRRAGYATEMFEYFFEYLFLQCGFNRLNLTTLEYNYPARNLYLKLGFQEEGIERLAIFRDGKYQNLVRMSLLATDWMRNP</sequence>